<organism evidence="24">
    <name type="scientific">Oryza brachyantha</name>
    <name type="common">malo sina</name>
    <dbReference type="NCBI Taxonomy" id="4533"/>
    <lineage>
        <taxon>Eukaryota</taxon>
        <taxon>Viridiplantae</taxon>
        <taxon>Streptophyta</taxon>
        <taxon>Embryophyta</taxon>
        <taxon>Tracheophyta</taxon>
        <taxon>Spermatophyta</taxon>
        <taxon>Magnoliopsida</taxon>
        <taxon>Liliopsida</taxon>
        <taxon>Poales</taxon>
        <taxon>Poaceae</taxon>
        <taxon>BOP clade</taxon>
        <taxon>Oryzoideae</taxon>
        <taxon>Oryzeae</taxon>
        <taxon>Oryzinae</taxon>
        <taxon>Oryza</taxon>
    </lineage>
</organism>
<evidence type="ECO:0000256" key="16">
    <source>
        <dbReference type="ARBA" id="ARBA00023204"/>
    </source>
</evidence>
<keyword evidence="19" id="KW-0131">Cell cycle</keyword>
<dbReference type="GO" id="GO:0016787">
    <property type="term" value="F:hydrolase activity"/>
    <property type="evidence" value="ECO:0007669"/>
    <property type="project" value="UniProtKB-KW"/>
</dbReference>
<dbReference type="eggNOG" id="ENOG502QV6A">
    <property type="taxonomic scope" value="Eukaryota"/>
</dbReference>
<evidence type="ECO:0000256" key="17">
    <source>
        <dbReference type="ARBA" id="ARBA00023242"/>
    </source>
</evidence>
<keyword evidence="17" id="KW-0539">Nucleus</keyword>
<keyword evidence="14 22" id="KW-0175">Coiled coil</keyword>
<dbReference type="Pfam" id="PF21292">
    <property type="entry name" value="EME1-MUS81_C"/>
    <property type="match status" value="1"/>
</dbReference>
<reference evidence="24" key="2">
    <citation type="submission" date="2013-04" db="UniProtKB">
        <authorList>
            <consortium name="EnsemblPlants"/>
        </authorList>
    </citation>
    <scope>IDENTIFICATION</scope>
</reference>
<dbReference type="Gene3D" id="1.10.150.670">
    <property type="entry name" value="Crossover junction endonuclease EME1, DNA-binding domain"/>
    <property type="match status" value="1"/>
</dbReference>
<evidence type="ECO:0000256" key="9">
    <source>
        <dbReference type="ARBA" id="ARBA00022763"/>
    </source>
</evidence>
<accession>J3M211</accession>
<dbReference type="CDD" id="cd20083">
    <property type="entry name" value="XPF_nuclease_EME"/>
    <property type="match status" value="1"/>
</dbReference>
<comment type="function">
    <text evidence="20">Interacts with MUS81 to form a DNA structure-specific endonuclease with substrate preference for branched DNA structures with a 5'-end at the branch nick. Typical substrates include 3'-flap structures, D-loops, replication forks, nicked Holliday junctions and also intact Holliday junctions with a reduced efficiency. May be required in mitosis for the processing of stalled or collapsed replication fork intermediates. Plays a role in DNA repair and in genotoxic stress-induced homologous recombination (HR) in somatic cells. Mediates a subset of meiotic recombination events that are insensitive to crossover interference.</text>
</comment>
<evidence type="ECO:0000256" key="3">
    <source>
        <dbReference type="ARBA" id="ARBA00004123"/>
    </source>
</evidence>
<dbReference type="GO" id="GO:0010332">
    <property type="term" value="P:response to gamma radiation"/>
    <property type="evidence" value="ECO:0007669"/>
    <property type="project" value="EnsemblPlants"/>
</dbReference>
<keyword evidence="6" id="KW-0540">Nuclease</keyword>
<evidence type="ECO:0000256" key="22">
    <source>
        <dbReference type="SAM" id="Coils"/>
    </source>
</evidence>
<keyword evidence="16" id="KW-0234">DNA repair</keyword>
<evidence type="ECO:0000313" key="24">
    <source>
        <dbReference type="EnsemblPlants" id="OB04G34360.1"/>
    </source>
</evidence>
<evidence type="ECO:0000256" key="11">
    <source>
        <dbReference type="ARBA" id="ARBA00022801"/>
    </source>
</evidence>
<dbReference type="GO" id="GO:0051301">
    <property type="term" value="P:cell division"/>
    <property type="evidence" value="ECO:0007669"/>
    <property type="project" value="UniProtKB-KW"/>
</dbReference>
<keyword evidence="11" id="KW-0378">Hydrolase</keyword>
<dbReference type="GO" id="GO:0004519">
    <property type="term" value="F:endonuclease activity"/>
    <property type="evidence" value="ECO:0007669"/>
    <property type="project" value="UniProtKB-KW"/>
</dbReference>
<evidence type="ECO:0000256" key="4">
    <source>
        <dbReference type="ARBA" id="ARBA00005313"/>
    </source>
</evidence>
<dbReference type="AlphaFoldDB" id="J3M211"/>
<dbReference type="Gramene" id="OB04G34360.1">
    <property type="protein sequence ID" value="OB04G34360.1"/>
    <property type="gene ID" value="OB04G34360"/>
</dbReference>
<dbReference type="InterPro" id="IPR047524">
    <property type="entry name" value="XPF_nuclease_EME1_plant/arthr"/>
</dbReference>
<keyword evidence="8" id="KW-0255">Endonuclease</keyword>
<comment type="cofactor">
    <cofactor evidence="1">
        <name>Ca(2+)</name>
        <dbReference type="ChEBI" id="CHEBI:29108"/>
    </cofactor>
</comment>
<evidence type="ECO:0000256" key="12">
    <source>
        <dbReference type="ARBA" id="ARBA00022837"/>
    </source>
</evidence>
<comment type="similarity">
    <text evidence="4">Belongs to the EME1/MMS4 family.</text>
</comment>
<evidence type="ECO:0000256" key="15">
    <source>
        <dbReference type="ARBA" id="ARBA00023172"/>
    </source>
</evidence>
<dbReference type="Proteomes" id="UP000006038">
    <property type="component" value="Chromosome 4"/>
</dbReference>
<keyword evidence="15" id="KW-0233">DNA recombination</keyword>
<evidence type="ECO:0000256" key="1">
    <source>
        <dbReference type="ARBA" id="ARBA00001913"/>
    </source>
</evidence>
<dbReference type="HOGENOM" id="CLU_022160_2_0_1"/>
<dbReference type="GO" id="GO:0006310">
    <property type="term" value="P:DNA recombination"/>
    <property type="evidence" value="ECO:0007669"/>
    <property type="project" value="UniProtKB-KW"/>
</dbReference>
<evidence type="ECO:0000313" key="25">
    <source>
        <dbReference type="Proteomes" id="UP000006038"/>
    </source>
</evidence>
<keyword evidence="10" id="KW-0498">Mitosis</keyword>
<keyword evidence="9" id="KW-0227">DNA damage</keyword>
<evidence type="ECO:0000256" key="8">
    <source>
        <dbReference type="ARBA" id="ARBA00022759"/>
    </source>
</evidence>
<dbReference type="FunFam" id="1.10.150.670:FF:000007">
    <property type="entry name" value="Crossover junction endonuclease EME1B"/>
    <property type="match status" value="1"/>
</dbReference>
<evidence type="ECO:0000256" key="10">
    <source>
        <dbReference type="ARBA" id="ARBA00022776"/>
    </source>
</evidence>
<evidence type="ECO:0000259" key="23">
    <source>
        <dbReference type="Pfam" id="PF02732"/>
    </source>
</evidence>
<dbReference type="OMA" id="GRAHDSY"/>
<dbReference type="InterPro" id="IPR033310">
    <property type="entry name" value="Mms4/EME1/EME2"/>
</dbReference>
<protein>
    <recommendedName>
        <fullName evidence="23">ERCC4 domain-containing protein</fullName>
    </recommendedName>
</protein>
<dbReference type="EnsemblPlants" id="OB04G34360.1">
    <property type="protein sequence ID" value="OB04G34360.1"/>
    <property type="gene ID" value="OB04G34360"/>
</dbReference>
<dbReference type="GO" id="GO:0005634">
    <property type="term" value="C:nucleus"/>
    <property type="evidence" value="ECO:0007669"/>
    <property type="project" value="UniProtKB-SubCell"/>
</dbReference>
<dbReference type="GO" id="GO:0051321">
    <property type="term" value="P:meiotic cell cycle"/>
    <property type="evidence" value="ECO:0007669"/>
    <property type="project" value="UniProtKB-KW"/>
</dbReference>
<evidence type="ECO:0000256" key="19">
    <source>
        <dbReference type="ARBA" id="ARBA00023306"/>
    </source>
</evidence>
<evidence type="ECO:0000256" key="14">
    <source>
        <dbReference type="ARBA" id="ARBA00023054"/>
    </source>
</evidence>
<evidence type="ECO:0000256" key="6">
    <source>
        <dbReference type="ARBA" id="ARBA00022722"/>
    </source>
</evidence>
<dbReference type="GO" id="GO:0009411">
    <property type="term" value="P:response to UV"/>
    <property type="evidence" value="ECO:0007669"/>
    <property type="project" value="EnsemblPlants"/>
</dbReference>
<keyword evidence="5" id="KW-0132">Cell division</keyword>
<evidence type="ECO:0000256" key="13">
    <source>
        <dbReference type="ARBA" id="ARBA00022842"/>
    </source>
</evidence>
<dbReference type="PANTHER" id="PTHR21077">
    <property type="entry name" value="EME1 PROTEIN"/>
    <property type="match status" value="1"/>
</dbReference>
<comment type="subcellular location">
    <subcellularLocation>
        <location evidence="3">Nucleus</location>
    </subcellularLocation>
</comment>
<keyword evidence="13" id="KW-0460">Magnesium</keyword>
<evidence type="ECO:0000256" key="21">
    <source>
        <dbReference type="ARBA" id="ARBA00066032"/>
    </source>
</evidence>
<evidence type="ECO:0000256" key="18">
    <source>
        <dbReference type="ARBA" id="ARBA00023254"/>
    </source>
</evidence>
<reference evidence="24" key="1">
    <citation type="journal article" date="2013" name="Nat. Commun.">
        <title>Whole-genome sequencing of Oryza brachyantha reveals mechanisms underlying Oryza genome evolution.</title>
        <authorList>
            <person name="Chen J."/>
            <person name="Huang Q."/>
            <person name="Gao D."/>
            <person name="Wang J."/>
            <person name="Lang Y."/>
            <person name="Liu T."/>
            <person name="Li B."/>
            <person name="Bai Z."/>
            <person name="Luis Goicoechea J."/>
            <person name="Liang C."/>
            <person name="Chen C."/>
            <person name="Zhang W."/>
            <person name="Sun S."/>
            <person name="Liao Y."/>
            <person name="Zhang X."/>
            <person name="Yang L."/>
            <person name="Song C."/>
            <person name="Wang M."/>
            <person name="Shi J."/>
            <person name="Liu G."/>
            <person name="Liu J."/>
            <person name="Zhou H."/>
            <person name="Zhou W."/>
            <person name="Yu Q."/>
            <person name="An N."/>
            <person name="Chen Y."/>
            <person name="Cai Q."/>
            <person name="Wang B."/>
            <person name="Liu B."/>
            <person name="Min J."/>
            <person name="Huang Y."/>
            <person name="Wu H."/>
            <person name="Li Z."/>
            <person name="Zhang Y."/>
            <person name="Yin Y."/>
            <person name="Song W."/>
            <person name="Jiang J."/>
            <person name="Jackson S.A."/>
            <person name="Wing R.A."/>
            <person name="Wang J."/>
            <person name="Chen M."/>
        </authorList>
    </citation>
    <scope>NUCLEOTIDE SEQUENCE [LARGE SCALE GENOMIC DNA]</scope>
    <source>
        <strain evidence="24">cv. IRGC 101232</strain>
    </source>
</reference>
<comment type="cofactor">
    <cofactor evidence="2">
        <name>Mg(2+)</name>
        <dbReference type="ChEBI" id="CHEBI:18420"/>
    </cofactor>
</comment>
<dbReference type="GO" id="GO:0003677">
    <property type="term" value="F:DNA binding"/>
    <property type="evidence" value="ECO:0007669"/>
    <property type="project" value="InterPro"/>
</dbReference>
<dbReference type="Gene3D" id="3.40.50.10130">
    <property type="match status" value="1"/>
</dbReference>
<dbReference type="PANTHER" id="PTHR21077:SF5">
    <property type="entry name" value="CROSSOVER JUNCTION ENDONUCLEASE MMS4"/>
    <property type="match status" value="1"/>
</dbReference>
<keyword evidence="7" id="KW-0479">Metal-binding</keyword>
<keyword evidence="25" id="KW-1185">Reference proteome</keyword>
<dbReference type="GO" id="GO:0048476">
    <property type="term" value="C:Holliday junction resolvase complex"/>
    <property type="evidence" value="ECO:0007669"/>
    <property type="project" value="InterPro"/>
</dbReference>
<evidence type="ECO:0000256" key="7">
    <source>
        <dbReference type="ARBA" id="ARBA00022723"/>
    </source>
</evidence>
<keyword evidence="12" id="KW-0106">Calcium</keyword>
<comment type="subunit">
    <text evidence="21">Forms a heterodimer with MUS81.</text>
</comment>
<evidence type="ECO:0000256" key="20">
    <source>
        <dbReference type="ARBA" id="ARBA00059712"/>
    </source>
</evidence>
<dbReference type="GO" id="GO:0046872">
    <property type="term" value="F:metal ion binding"/>
    <property type="evidence" value="ECO:0007669"/>
    <property type="project" value="UniProtKB-KW"/>
</dbReference>
<evidence type="ECO:0000256" key="5">
    <source>
        <dbReference type="ARBA" id="ARBA00022618"/>
    </source>
</evidence>
<name>J3M211_ORYBR</name>
<feature type="domain" description="ERCC4" evidence="23">
    <location>
        <begin position="157"/>
        <end position="314"/>
    </location>
</feature>
<proteinExistence type="inferred from homology"/>
<dbReference type="GO" id="GO:0006281">
    <property type="term" value="P:DNA repair"/>
    <property type="evidence" value="ECO:0007669"/>
    <property type="project" value="UniProtKB-KW"/>
</dbReference>
<feature type="coiled-coil region" evidence="22">
    <location>
        <begin position="85"/>
        <end position="146"/>
    </location>
</feature>
<keyword evidence="18" id="KW-0469">Meiosis</keyword>
<evidence type="ECO:0000256" key="2">
    <source>
        <dbReference type="ARBA" id="ARBA00001946"/>
    </source>
</evidence>
<dbReference type="GO" id="GO:0009644">
    <property type="term" value="P:response to high light intensity"/>
    <property type="evidence" value="ECO:0007669"/>
    <property type="project" value="EnsemblPlants"/>
</dbReference>
<dbReference type="InterPro" id="IPR042530">
    <property type="entry name" value="EME1/EME2_C"/>
</dbReference>
<sequence length="442" mass="50398">MAKPECVIQPWTSSCTDKVDGASSTDQNNYSKSYVEHQIPLSGCKNYGTTSYHQPLHANFPREDSILKEADPFTNKHCPQEENVLPIEERKKKQQEEKKLKMEKKARLMEEKKQKRLESKRQKEAMKAEQAALKKLDKEKRKWESGKFATKSIVIEIDSSVIESGSVGGHLVQRFAEKGLLYRVTSNSIRGSILWNMKIPDEITQNQASTLEVPYILFVLQAEEFCDLVTAGTLLDHVHKVRSQYPEFTICYVTNKLMSYIKRREQSQYNKNVPNSNGWKRPPVEEGLCKLATDCVRVHSRQCTDEAEVAEHVVGLTYSLANCKFRKPLTWLSVHANGSSIKGIEKDKIKKSPWLKSLVAIPRVNPGHAIAIEKKYPSMRSLLNVYMDDNKSVHEKEHLLEDLMLEGPLGDLNRRLGPACSKRVYRILMAQNGAAEVEADKR</sequence>
<dbReference type="InterPro" id="IPR006166">
    <property type="entry name" value="ERCC4_domain"/>
</dbReference>
<dbReference type="Pfam" id="PF02732">
    <property type="entry name" value="ERCC4"/>
    <property type="match status" value="1"/>
</dbReference>